<comment type="caution">
    <text evidence="2">The sequence shown here is derived from an EMBL/GenBank/DDBJ whole genome shotgun (WGS) entry which is preliminary data.</text>
</comment>
<evidence type="ECO:0000259" key="1">
    <source>
        <dbReference type="Pfam" id="PF17128"/>
    </source>
</evidence>
<name>A0A3M0GHV5_9ACTN</name>
<accession>A0A3M0GHV5</accession>
<evidence type="ECO:0000313" key="2">
    <source>
        <dbReference type="EMBL" id="RMB61163.1"/>
    </source>
</evidence>
<proteinExistence type="predicted"/>
<dbReference type="InterPro" id="IPR033396">
    <property type="entry name" value="DUF5107"/>
</dbReference>
<protein>
    <submittedName>
        <fullName evidence="2">DUF5107 domain-containing protein</fullName>
    </submittedName>
</protein>
<reference evidence="2 3" key="1">
    <citation type="submission" date="2018-10" db="EMBL/GenBank/DDBJ databases">
        <title>Tessaracoccus antarcticuss sp. nov., isolated from sediment.</title>
        <authorList>
            <person name="Zhou L.Y."/>
            <person name="Du Z.J."/>
        </authorList>
    </citation>
    <scope>NUCLEOTIDE SEQUENCE [LARGE SCALE GENOMIC DNA]</scope>
    <source>
        <strain evidence="2 3">JDX10</strain>
    </source>
</reference>
<feature type="domain" description="DUF5107" evidence="1">
    <location>
        <begin position="71"/>
        <end position="351"/>
    </location>
</feature>
<dbReference type="EMBL" id="REFW01000001">
    <property type="protein sequence ID" value="RMB61163.1"/>
    <property type="molecule type" value="Genomic_DNA"/>
</dbReference>
<dbReference type="Pfam" id="PF17128">
    <property type="entry name" value="DUF5107"/>
    <property type="match status" value="1"/>
</dbReference>
<gene>
    <name evidence="2" type="ORF">EAX62_00315</name>
</gene>
<dbReference type="AlphaFoldDB" id="A0A3M0GHV5"/>
<sequence>MTSESSPRTSTPEPEELVSVVIRHVEVTIPTATLGPEGLPVLQVQQPPDLSAADRILLGEQPGRPLAARPASALPYRHQNHYGRDVAPQTLPAIELSNSHLRAVFLPGLGGRLWSLEEVASGRQLLFQPDAIQFGNLALRDAWFAGGVEWNLGMTGHWGLTCTPVGAGVVDVDGQQVLRMWAWERLTRMVWRMDAFLPEDSPFLFTSPRITNHGDDAVPFYWWSNAAVAMRADSRVLAPATSAVFNNYAGTLERVAFPDDPDRSRPAHAPQAVDYFFDTVSEQGLAHPSPWVAGCDEDGTGTLLASSSDMRGKKLFVWGNTRGGGKWQDWLNGTGRYFELQSGWARTQKEHIALAPGHTATWVEAFGSVEADPAADFDAAVAQVADQVPTDGMARAGDLFERAAALQPTIWHQADGWGRVETEAGFLQDDPSAPFGDAPLDESQRAWLGVARGSALDSALERSPQTGAPWAAAVSRTPPGAHRELHLGYLAWAGGRREEAEQHWRRALAEDPHNSMALHALATCSEDGWDSFDFAERAHEADPRDDDLLVDYLQRSHTVPTLVLSVVERLSPQRRALPRVRVAEARALVTQGHLAEARDMMADLVLPNLREVSTELADLWAEYSTASGTSDPLPEHLDFAMH</sequence>
<keyword evidence="3" id="KW-1185">Reference proteome</keyword>
<organism evidence="2 3">
    <name type="scientific">Tessaracoccus antarcticus</name>
    <dbReference type="NCBI Taxonomy" id="2479848"/>
    <lineage>
        <taxon>Bacteria</taxon>
        <taxon>Bacillati</taxon>
        <taxon>Actinomycetota</taxon>
        <taxon>Actinomycetes</taxon>
        <taxon>Propionibacteriales</taxon>
        <taxon>Propionibacteriaceae</taxon>
        <taxon>Tessaracoccus</taxon>
    </lineage>
</organism>
<evidence type="ECO:0000313" key="3">
    <source>
        <dbReference type="Proteomes" id="UP000275256"/>
    </source>
</evidence>
<dbReference type="InterPro" id="IPR011990">
    <property type="entry name" value="TPR-like_helical_dom_sf"/>
</dbReference>
<dbReference type="Gene3D" id="1.25.40.10">
    <property type="entry name" value="Tetratricopeptide repeat domain"/>
    <property type="match status" value="1"/>
</dbReference>
<dbReference type="Proteomes" id="UP000275256">
    <property type="component" value="Unassembled WGS sequence"/>
</dbReference>
<dbReference type="SUPFAM" id="SSF48452">
    <property type="entry name" value="TPR-like"/>
    <property type="match status" value="1"/>
</dbReference>